<sequence length="164" mass="18707">MLTKPNNLFYEHGMVDYIDYVDSSILNRQLLDKLVEVVGLDLLMRFLYKKQKLSLLKGLGWSILIPPRPPSPDNINVRKGLVIIDPKTREELSKLDLSKLQCKEKREKKKSKQEEDHMSSGSKRHKSSTSVKLVEIVELSGSESDVPDNKVKEVEEVEVDAMGD</sequence>
<organism evidence="2 3">
    <name type="scientific">Forsythia ovata</name>
    <dbReference type="NCBI Taxonomy" id="205694"/>
    <lineage>
        <taxon>Eukaryota</taxon>
        <taxon>Viridiplantae</taxon>
        <taxon>Streptophyta</taxon>
        <taxon>Embryophyta</taxon>
        <taxon>Tracheophyta</taxon>
        <taxon>Spermatophyta</taxon>
        <taxon>Magnoliopsida</taxon>
        <taxon>eudicotyledons</taxon>
        <taxon>Gunneridae</taxon>
        <taxon>Pentapetalae</taxon>
        <taxon>asterids</taxon>
        <taxon>lamiids</taxon>
        <taxon>Lamiales</taxon>
        <taxon>Oleaceae</taxon>
        <taxon>Forsythieae</taxon>
        <taxon>Forsythia</taxon>
    </lineage>
</organism>
<evidence type="ECO:0000313" key="3">
    <source>
        <dbReference type="Proteomes" id="UP001604277"/>
    </source>
</evidence>
<name>A0ABD1WNB0_9LAMI</name>
<keyword evidence="3" id="KW-1185">Reference proteome</keyword>
<feature type="region of interest" description="Disordered" evidence="1">
    <location>
        <begin position="103"/>
        <end position="164"/>
    </location>
</feature>
<reference evidence="3" key="1">
    <citation type="submission" date="2024-07" db="EMBL/GenBank/DDBJ databases">
        <title>Two chromosome-level genome assemblies of Korean endemic species Abeliophyllum distichum and Forsythia ovata (Oleaceae).</title>
        <authorList>
            <person name="Jang H."/>
        </authorList>
    </citation>
    <scope>NUCLEOTIDE SEQUENCE [LARGE SCALE GENOMIC DNA]</scope>
</reference>
<dbReference type="Proteomes" id="UP001604277">
    <property type="component" value="Unassembled WGS sequence"/>
</dbReference>
<proteinExistence type="predicted"/>
<accession>A0ABD1WNB0</accession>
<dbReference type="EMBL" id="JBFOLJ010000002">
    <property type="protein sequence ID" value="KAL2551187.1"/>
    <property type="molecule type" value="Genomic_DNA"/>
</dbReference>
<gene>
    <name evidence="2" type="ORF">Fot_04806</name>
</gene>
<evidence type="ECO:0000256" key="1">
    <source>
        <dbReference type="SAM" id="MobiDB-lite"/>
    </source>
</evidence>
<evidence type="ECO:0000313" key="2">
    <source>
        <dbReference type="EMBL" id="KAL2551187.1"/>
    </source>
</evidence>
<feature type="compositionally biased region" description="Acidic residues" evidence="1">
    <location>
        <begin position="155"/>
        <end position="164"/>
    </location>
</feature>
<protein>
    <submittedName>
        <fullName evidence="2">Uncharacterized protein</fullName>
    </submittedName>
</protein>
<comment type="caution">
    <text evidence="2">The sequence shown here is derived from an EMBL/GenBank/DDBJ whole genome shotgun (WGS) entry which is preliminary data.</text>
</comment>
<dbReference type="AlphaFoldDB" id="A0ABD1WNB0"/>